<evidence type="ECO:0000313" key="2">
    <source>
        <dbReference type="Proteomes" id="UP000184287"/>
    </source>
</evidence>
<reference evidence="2" key="1">
    <citation type="submission" date="2016-11" db="EMBL/GenBank/DDBJ databases">
        <authorList>
            <person name="Varghese N."/>
            <person name="Submissions S."/>
        </authorList>
    </citation>
    <scope>NUCLEOTIDE SEQUENCE [LARGE SCALE GENOMIC DNA]</scope>
    <source>
        <strain evidence="2">DSM 16990</strain>
    </source>
</reference>
<dbReference type="EMBL" id="FQUQ01000002">
    <property type="protein sequence ID" value="SHF43106.1"/>
    <property type="molecule type" value="Genomic_DNA"/>
</dbReference>
<sequence>MEEEKRQLQQCRQHIEQLLNWGNSDNWRAEEYEELSQKIFDKTQVQLSVSTLKRIWGKVKYTSFPSLVTLNALARFADYNSWREFKLSQISPDLPVQSVGVPQEQIKLNPMWMIAAALISCLLLLWVSAREGKLSAQEGNKELAKSSSFSSRKVSDDLPNSVVFNYHTNASIKDSVYIRQSWDPKRTKQVSASDSIHTSIYYHPGYFLAKLIVNHSILKEIPVFIKTKGWKGIIDRSPIPVYLSASEIRPQGTMGITGALLQQKTGSPVFNGTWVKFSNIKEYPGIDGGNFSLTTTLRNTSTPEQSVCRKVKVVILGIGKAIVIPLSHKGCTADIGLLAVEDWIEGKTADLSSFGCDFNQFQQLRCELKDKTLRVYLNGKQVFSKAQTHSLGRIVGLRLEFEGSGQVKDLKLESPGTKPFDEHF</sequence>
<dbReference type="Proteomes" id="UP000184287">
    <property type="component" value="Unassembled WGS sequence"/>
</dbReference>
<accession>A0A1M5BKZ0</accession>
<keyword evidence="2" id="KW-1185">Reference proteome</keyword>
<gene>
    <name evidence="1" type="ORF">SAMN04488522_1021241</name>
</gene>
<organism evidence="1 2">
    <name type="scientific">Pedobacter caeni</name>
    <dbReference type="NCBI Taxonomy" id="288992"/>
    <lineage>
        <taxon>Bacteria</taxon>
        <taxon>Pseudomonadati</taxon>
        <taxon>Bacteroidota</taxon>
        <taxon>Sphingobacteriia</taxon>
        <taxon>Sphingobacteriales</taxon>
        <taxon>Sphingobacteriaceae</taxon>
        <taxon>Pedobacter</taxon>
    </lineage>
</organism>
<dbReference type="STRING" id="288992.SAMN04488522_1021241"/>
<dbReference type="RefSeq" id="WP_073231524.1">
    <property type="nucleotide sequence ID" value="NZ_FQUQ01000002.1"/>
</dbReference>
<dbReference type="OrthoDB" id="639802at2"/>
<dbReference type="AlphaFoldDB" id="A0A1M5BKZ0"/>
<protein>
    <submittedName>
        <fullName evidence="1">Uncharacterized protein</fullName>
    </submittedName>
</protein>
<evidence type="ECO:0000313" key="1">
    <source>
        <dbReference type="EMBL" id="SHF43106.1"/>
    </source>
</evidence>
<proteinExistence type="predicted"/>
<name>A0A1M5BKZ0_9SPHI</name>